<dbReference type="GO" id="GO:0003941">
    <property type="term" value="F:L-serine ammonia-lyase activity"/>
    <property type="evidence" value="ECO:0007669"/>
    <property type="project" value="TreeGrafter"/>
</dbReference>
<comment type="cofactor">
    <cofactor evidence="1">
        <name>pyridoxal 5'-phosphate</name>
        <dbReference type="ChEBI" id="CHEBI:597326"/>
    </cofactor>
</comment>
<dbReference type="AlphaFoldDB" id="M0PA59"/>
<sequence length="406" mass="42280">MSLSVTCYRCGEGDENAARVRCSCGEPRWIEPDASSFAWSDCRDYEGMWRYEPLLPIDRPAGVARAAGGTPLVRSPGLDDTAGCRVYVKDEGEHPTGAYKDRGSAVAVPHAIAAGNDAIGTVSYGNMAMSTAAHAASLDRECVVLVPDEIPAGRLELIAQYEPTIVRVDGDYGALYGDALALSDALPIGMLVSDSPTRISGYKTALFEICEAFAPDAPDAIVVPTSSGGFASGMWRGIRDLEAAGLLDDAPRLYLVQTAAADPITRAFDAGETDPTALSPDETGETIAHSIGNPDPPSGGRALAAARDTGGAVLSVTDDELRAAKRRFAVDAGFCVEPASAASLAGATRLSDRGDIDADESVVLVPTGTGFKELGTGDASVATERVRRADLSERLGSLLGDRLGAR</sequence>
<evidence type="ECO:0000313" key="7">
    <source>
        <dbReference type="Proteomes" id="UP000011575"/>
    </source>
</evidence>
<keyword evidence="2" id="KW-0663">Pyridoxal phosphate</keyword>
<dbReference type="GO" id="GO:0006565">
    <property type="term" value="P:L-serine catabolic process"/>
    <property type="evidence" value="ECO:0007669"/>
    <property type="project" value="TreeGrafter"/>
</dbReference>
<dbReference type="GO" id="GO:0004794">
    <property type="term" value="F:threonine deaminase activity"/>
    <property type="evidence" value="ECO:0007669"/>
    <property type="project" value="TreeGrafter"/>
</dbReference>
<evidence type="ECO:0000256" key="2">
    <source>
        <dbReference type="ARBA" id="ARBA00022898"/>
    </source>
</evidence>
<organism evidence="6 7">
    <name type="scientific">Halorubrum aidingense JCM 13560</name>
    <dbReference type="NCBI Taxonomy" id="1230454"/>
    <lineage>
        <taxon>Archaea</taxon>
        <taxon>Methanobacteriati</taxon>
        <taxon>Methanobacteriota</taxon>
        <taxon>Stenosarchaea group</taxon>
        <taxon>Halobacteria</taxon>
        <taxon>Halobacteriales</taxon>
        <taxon>Haloferacaceae</taxon>
        <taxon>Halorubrum</taxon>
    </lineage>
</organism>
<evidence type="ECO:0000256" key="1">
    <source>
        <dbReference type="ARBA" id="ARBA00001933"/>
    </source>
</evidence>
<evidence type="ECO:0000256" key="3">
    <source>
        <dbReference type="ARBA" id="ARBA00023239"/>
    </source>
</evidence>
<proteinExistence type="predicted"/>
<dbReference type="GO" id="GO:0009097">
    <property type="term" value="P:isoleucine biosynthetic process"/>
    <property type="evidence" value="ECO:0007669"/>
    <property type="project" value="TreeGrafter"/>
</dbReference>
<dbReference type="GO" id="GO:0006567">
    <property type="term" value="P:L-threonine catabolic process"/>
    <property type="evidence" value="ECO:0007669"/>
    <property type="project" value="TreeGrafter"/>
</dbReference>
<reference evidence="6 7" key="1">
    <citation type="journal article" date="2014" name="PLoS Genet.">
        <title>Phylogenetically driven sequencing of extremely halophilic archaea reveals strategies for static and dynamic osmo-response.</title>
        <authorList>
            <person name="Becker E.A."/>
            <person name="Seitzer P.M."/>
            <person name="Tritt A."/>
            <person name="Larsen D."/>
            <person name="Krusor M."/>
            <person name="Yao A.I."/>
            <person name="Wu D."/>
            <person name="Madern D."/>
            <person name="Eisen J.A."/>
            <person name="Darling A.E."/>
            <person name="Facciotti M.T."/>
        </authorList>
    </citation>
    <scope>NUCLEOTIDE SEQUENCE [LARGE SCALE GENOMIC DNA]</scope>
    <source>
        <strain evidence="6 7">JCM 13560</strain>
    </source>
</reference>
<dbReference type="CDD" id="cd01563">
    <property type="entry name" value="Thr-synth_1"/>
    <property type="match status" value="1"/>
</dbReference>
<dbReference type="PATRIC" id="fig|1230454.4.peg.1938"/>
<evidence type="ECO:0000313" key="6">
    <source>
        <dbReference type="EMBL" id="EMA67007.1"/>
    </source>
</evidence>
<keyword evidence="7" id="KW-1185">Reference proteome</keyword>
<dbReference type="InterPro" id="IPR050147">
    <property type="entry name" value="Ser/Thr_Dehydratase"/>
</dbReference>
<dbReference type="InterPro" id="IPR001926">
    <property type="entry name" value="TrpB-like_PALP"/>
</dbReference>
<dbReference type="Pfam" id="PF00291">
    <property type="entry name" value="PALP"/>
    <property type="match status" value="1"/>
</dbReference>
<dbReference type="Gene3D" id="3.40.50.1100">
    <property type="match status" value="2"/>
</dbReference>
<dbReference type="InterPro" id="IPR036052">
    <property type="entry name" value="TrpB-like_PALP_sf"/>
</dbReference>
<accession>M0PA59</accession>
<dbReference type="STRING" id="1230454.C461_09622"/>
<dbReference type="PANTHER" id="PTHR48078">
    <property type="entry name" value="THREONINE DEHYDRATASE, MITOCHONDRIAL-RELATED"/>
    <property type="match status" value="1"/>
</dbReference>
<dbReference type="PANTHER" id="PTHR48078:SF6">
    <property type="entry name" value="L-THREONINE DEHYDRATASE CATABOLIC TDCB"/>
    <property type="match status" value="1"/>
</dbReference>
<gene>
    <name evidence="6" type="ORF">C461_09622</name>
</gene>
<evidence type="ECO:0000259" key="5">
    <source>
        <dbReference type="Pfam" id="PF00291"/>
    </source>
</evidence>
<name>M0PA59_9EURY</name>
<dbReference type="Proteomes" id="UP000011575">
    <property type="component" value="Unassembled WGS sequence"/>
</dbReference>
<feature type="region of interest" description="Disordered" evidence="4">
    <location>
        <begin position="270"/>
        <end position="301"/>
    </location>
</feature>
<feature type="domain" description="Tryptophan synthase beta chain-like PALP" evidence="5">
    <location>
        <begin position="65"/>
        <end position="368"/>
    </location>
</feature>
<protein>
    <submittedName>
        <fullName evidence="6">Threonine synthase</fullName>
    </submittedName>
</protein>
<evidence type="ECO:0000256" key="4">
    <source>
        <dbReference type="SAM" id="MobiDB-lite"/>
    </source>
</evidence>
<keyword evidence="3" id="KW-0456">Lyase</keyword>
<dbReference type="EMBL" id="AOJI01000024">
    <property type="protein sequence ID" value="EMA67007.1"/>
    <property type="molecule type" value="Genomic_DNA"/>
</dbReference>
<comment type="caution">
    <text evidence="6">The sequence shown here is derived from an EMBL/GenBank/DDBJ whole genome shotgun (WGS) entry which is preliminary data.</text>
</comment>
<dbReference type="SUPFAM" id="SSF53686">
    <property type="entry name" value="Tryptophan synthase beta subunit-like PLP-dependent enzymes"/>
    <property type="match status" value="1"/>
</dbReference>
<dbReference type="RefSeq" id="WP_008000720.1">
    <property type="nucleotide sequence ID" value="NZ_AOJI01000024.1"/>
</dbReference>